<evidence type="ECO:0000313" key="4">
    <source>
        <dbReference type="Proteomes" id="UP000031512"/>
    </source>
</evidence>
<dbReference type="EMBL" id="CP001670">
    <property type="protein sequence ID" value="AFZ80954.1"/>
    <property type="molecule type" value="Genomic_DNA"/>
</dbReference>
<keyword evidence="2" id="KW-0732">Signal</keyword>
<feature type="region of interest" description="Disordered" evidence="1">
    <location>
        <begin position="866"/>
        <end position="893"/>
    </location>
</feature>
<dbReference type="AlphaFoldDB" id="L0B1G8"/>
<accession>L0B1G8</accession>
<feature type="compositionally biased region" description="Polar residues" evidence="1">
    <location>
        <begin position="873"/>
        <end position="893"/>
    </location>
</feature>
<dbReference type="Proteomes" id="UP000031512">
    <property type="component" value="Chromosome 3"/>
</dbReference>
<evidence type="ECO:0000256" key="2">
    <source>
        <dbReference type="SAM" id="SignalP"/>
    </source>
</evidence>
<name>L0B1G8_THEEQ</name>
<dbReference type="GeneID" id="15806378"/>
<protein>
    <submittedName>
        <fullName evidence="3">Signal peptide-containing protein</fullName>
    </submittedName>
</protein>
<dbReference type="KEGG" id="beq:BEWA_003620"/>
<gene>
    <name evidence="3" type="ORF">BEWA_003620</name>
</gene>
<evidence type="ECO:0000313" key="3">
    <source>
        <dbReference type="EMBL" id="AFZ80954.1"/>
    </source>
</evidence>
<evidence type="ECO:0000256" key="1">
    <source>
        <dbReference type="SAM" id="MobiDB-lite"/>
    </source>
</evidence>
<dbReference type="VEuPathDB" id="PiroplasmaDB:BEWA_003620"/>
<sequence>MRLFSLLSIAFLFGFCYCASPNDCKDQGVAETKIVKLDVNDIDEGLLTVTRSSIDGVPLKTVTPKEGHQLTEVYDLNVRIWKGADKEHCLQVLVYYNEESPASVIVNFVKADGKKPWRYHNKQGDKWNVVKKEDHEKLLVELKKKVPQFPPPKDPKTLDLASLADSRYKTVDLSIDGVPARVYLVGPKEDINKVNYSGEEVWKASRFSEGKHGYKDTPEEICTYCITFLKEKDTKMILVNIYDVTVYREIFKQRGDKWERSTSYAGEIAALKTHKDPPKKFTLDISSLEEGDEKFKLVKEENNGATTFFFATKQGYSIENIMDGETKVCAINKDFTCYLCELHSKGDSKLIRVHAEKSFKISLSWYEKSGDKWNGITQIDFFKKLNEISKFGKTLSNTVKQEFPKPAPRSERVNKVDSTLFNVEEGQENGFKVLKLKAKEGTKADKLTFGGLTLWQSQNAGDACLTATFYLGEKEPIAASYRFKRDGKLIEGYRQFSNGNWFQVNGAAFRTFIGKDVPVTTPKELSTKSAGHGDALDTANPDETNIDIDEYTESGVSFKGYYPKDAFHISSVVDGNKELWKPAEGTNEKCLLVESYAKDGVELLYLETSGGTKSKYFEKADGVWNEVGRELFNEQLMTMIGESGKNASLNIAHPNRLLYKSFDYTFATNSVKLVVPKKGISISTLMNGTEEVYTLPSVREKFDHAKVYLNKDKKPELVLLVTTLSGTPKETYLELKDGKWVSCDDHDAKIKSLKDTTEWKSDFEIDLSASKDTDNCSIFEVELLGITTRHFYPKAGYMAIQVKDGNKGLWTAPTNNDYCFSCIIHNKGDKELLEMIVVERCSRHLTFFEKASTEWNEIENTTFNDKLKEMRNGTANPAPTQPSQGSTNPTSKP</sequence>
<feature type="region of interest" description="Disordered" evidence="1">
    <location>
        <begin position="524"/>
        <end position="545"/>
    </location>
</feature>
<dbReference type="RefSeq" id="XP_004830620.1">
    <property type="nucleotide sequence ID" value="XM_004830563.1"/>
</dbReference>
<organism evidence="3 4">
    <name type="scientific">Theileria equi strain WA</name>
    <dbReference type="NCBI Taxonomy" id="1537102"/>
    <lineage>
        <taxon>Eukaryota</taxon>
        <taxon>Sar</taxon>
        <taxon>Alveolata</taxon>
        <taxon>Apicomplexa</taxon>
        <taxon>Aconoidasida</taxon>
        <taxon>Piroplasmida</taxon>
        <taxon>Theileriidae</taxon>
        <taxon>Theileria</taxon>
    </lineage>
</organism>
<proteinExistence type="predicted"/>
<dbReference type="InterPro" id="IPR007480">
    <property type="entry name" value="DUF529"/>
</dbReference>
<feature type="chain" id="PRO_5003940003" evidence="2">
    <location>
        <begin position="19"/>
        <end position="893"/>
    </location>
</feature>
<dbReference type="Pfam" id="PF04385">
    <property type="entry name" value="FAINT"/>
    <property type="match status" value="2"/>
</dbReference>
<reference evidence="3 4" key="1">
    <citation type="journal article" date="2012" name="BMC Genomics">
        <title>Comparative genomic analysis and phylogenetic position of Theileria equi.</title>
        <authorList>
            <person name="Kappmeyer L.S."/>
            <person name="Thiagarajan M."/>
            <person name="Herndon D.R."/>
            <person name="Ramsay J.D."/>
            <person name="Caler E."/>
            <person name="Djikeng A."/>
            <person name="Gillespie J.J."/>
            <person name="Lau A.O."/>
            <person name="Roalson E.H."/>
            <person name="Silva J.C."/>
            <person name="Silva M.G."/>
            <person name="Suarez C.E."/>
            <person name="Ueti M.W."/>
            <person name="Nene V.M."/>
            <person name="Mealey R.H."/>
            <person name="Knowles D.P."/>
            <person name="Brayton K.A."/>
        </authorList>
    </citation>
    <scope>NUCLEOTIDE SEQUENCE [LARGE SCALE GENOMIC DNA]</scope>
    <source>
        <strain evidence="3 4">WA</strain>
    </source>
</reference>
<keyword evidence="4" id="KW-1185">Reference proteome</keyword>
<feature type="signal peptide" evidence="2">
    <location>
        <begin position="1"/>
        <end position="18"/>
    </location>
</feature>